<gene>
    <name evidence="1" type="ORF">HNR21_004347</name>
</gene>
<dbReference type="RefSeq" id="WP_182706658.1">
    <property type="nucleotide sequence ID" value="NZ_JACJII010000001.1"/>
</dbReference>
<protein>
    <submittedName>
        <fullName evidence="1">Uncharacterized protein</fullName>
    </submittedName>
</protein>
<organism evidence="1 2">
    <name type="scientific">Thermomonospora cellulosilytica</name>
    <dbReference type="NCBI Taxonomy" id="1411118"/>
    <lineage>
        <taxon>Bacteria</taxon>
        <taxon>Bacillati</taxon>
        <taxon>Actinomycetota</taxon>
        <taxon>Actinomycetes</taxon>
        <taxon>Streptosporangiales</taxon>
        <taxon>Thermomonosporaceae</taxon>
        <taxon>Thermomonospora</taxon>
    </lineage>
</organism>
<proteinExistence type="predicted"/>
<name>A0A7W3N0W9_9ACTN</name>
<accession>A0A7W3N0W9</accession>
<reference evidence="1 2" key="1">
    <citation type="submission" date="2020-08" db="EMBL/GenBank/DDBJ databases">
        <title>Sequencing the genomes of 1000 actinobacteria strains.</title>
        <authorList>
            <person name="Klenk H.-P."/>
        </authorList>
    </citation>
    <scope>NUCLEOTIDE SEQUENCE [LARGE SCALE GENOMIC DNA]</scope>
    <source>
        <strain evidence="1 2">DSM 45823</strain>
    </source>
</reference>
<evidence type="ECO:0000313" key="1">
    <source>
        <dbReference type="EMBL" id="MBA9005465.1"/>
    </source>
</evidence>
<evidence type="ECO:0000313" key="2">
    <source>
        <dbReference type="Proteomes" id="UP000539313"/>
    </source>
</evidence>
<sequence length="299" mass="31709">MGETLSLTIPESTTTRFLVATDDRGAPGIQRLRDMLPAGGLARTARDLLASPLLLVTGCSAADSPWASRLRVLGGGETELAALRSARRHLVVTSIAAPAAQPRQAQAARLVARTLAAATGGQVADLAANQVLGDPAEPEPECFLLCDGWLGVFVAPGEGRTMRADTAGLHRFGLPELVACQIPYGRLLTAVTVLRGLAARLLTEHRTWLSGDSTATTWRLPADLSLDPGDILRYWGAHHPDLGGPIPLRLTIHPTDCLDCDTGLRLSPPGGQPEPDWWERTAAPAVPTYLQAALNNRSP</sequence>
<dbReference type="AlphaFoldDB" id="A0A7W3N0W9"/>
<keyword evidence="2" id="KW-1185">Reference proteome</keyword>
<dbReference type="Proteomes" id="UP000539313">
    <property type="component" value="Unassembled WGS sequence"/>
</dbReference>
<dbReference type="EMBL" id="JACJII010000001">
    <property type="protein sequence ID" value="MBA9005465.1"/>
    <property type="molecule type" value="Genomic_DNA"/>
</dbReference>
<comment type="caution">
    <text evidence="1">The sequence shown here is derived from an EMBL/GenBank/DDBJ whole genome shotgun (WGS) entry which is preliminary data.</text>
</comment>